<dbReference type="EMBL" id="FQZS01000006">
    <property type="protein sequence ID" value="SHI66568.1"/>
    <property type="molecule type" value="Genomic_DNA"/>
</dbReference>
<keyword evidence="2" id="KW-1185">Reference proteome</keyword>
<reference evidence="1 2" key="1">
    <citation type="submission" date="2016-11" db="EMBL/GenBank/DDBJ databases">
        <authorList>
            <person name="Jaros S."/>
            <person name="Januszkiewicz K."/>
            <person name="Wedrychowicz H."/>
        </authorList>
    </citation>
    <scope>NUCLEOTIDE SEQUENCE [LARGE SCALE GENOMIC DNA]</scope>
    <source>
        <strain evidence="1 2">DSM 19022</strain>
    </source>
</reference>
<protein>
    <submittedName>
        <fullName evidence="1">Uncharacterized protein</fullName>
    </submittedName>
</protein>
<proteinExistence type="predicted"/>
<organism evidence="1 2">
    <name type="scientific">Lutispora thermophila DSM 19022</name>
    <dbReference type="NCBI Taxonomy" id="1122184"/>
    <lineage>
        <taxon>Bacteria</taxon>
        <taxon>Bacillati</taxon>
        <taxon>Bacillota</taxon>
        <taxon>Clostridia</taxon>
        <taxon>Lutisporales</taxon>
        <taxon>Lutisporaceae</taxon>
        <taxon>Lutispora</taxon>
    </lineage>
</organism>
<evidence type="ECO:0000313" key="2">
    <source>
        <dbReference type="Proteomes" id="UP000184442"/>
    </source>
</evidence>
<accession>A0A1M6D0S3</accession>
<dbReference type="AlphaFoldDB" id="A0A1M6D0S3"/>
<sequence length="352" mass="41485">MEEWAKVRQDEVVRLPESFKVHESFLEDISKMDFETSFREIWNMYISIYGDIAKAPQIFGVPLYEIDNYNNFTVQARESRNAPYRPFNLLYNLLISGSFNNGEFIIDINDFKAVNKVKNTNVLFERFNDYGFFFEGLKNYKLSNQNISMFYPDNKNVMPVLKLMADKARITNRLNDFFSCHYKLFQDDMNTANYGVGIDIVADKMHTKKEQEFIYEMDAILREIGYYAQPKIWNEGPGYAYYDKESVMRNNGPYHYLMLSWKTKLILYLRIRNASACLEYLKHCPDTVKQIFLRGDNGCKNKLNGTCKFGQEYTIDGNTYWRCGCCNAPFYFTPIKDDIPHYIKLVELGLKK</sequence>
<name>A0A1M6D0S3_9FIRM</name>
<dbReference type="Proteomes" id="UP000184442">
    <property type="component" value="Unassembled WGS sequence"/>
</dbReference>
<gene>
    <name evidence="1" type="ORF">SAMN02745176_00945</name>
</gene>
<evidence type="ECO:0000313" key="1">
    <source>
        <dbReference type="EMBL" id="SHI66568.1"/>
    </source>
</evidence>